<dbReference type="PANTHER" id="PTHR44942">
    <property type="entry name" value="METHYLTRANSF_11 DOMAIN-CONTAINING PROTEIN"/>
    <property type="match status" value="1"/>
</dbReference>
<dbReference type="AlphaFoldDB" id="A0A0B7KNE5"/>
<accession>A0A0B7KNE5</accession>
<dbReference type="Pfam" id="PF08241">
    <property type="entry name" value="Methyltransf_11"/>
    <property type="match status" value="1"/>
</dbReference>
<name>A0A0B7KNE5_BIOOC</name>
<dbReference type="Gene3D" id="3.40.50.150">
    <property type="entry name" value="Vaccinia Virus protein VP39"/>
    <property type="match status" value="1"/>
</dbReference>
<gene>
    <name evidence="2" type="ORF">BN869_000013010_1</name>
    <name evidence="3" type="ORF">IM811_006173</name>
</gene>
<reference evidence="2" key="1">
    <citation type="submission" date="2015-01" db="EMBL/GenBank/DDBJ databases">
        <authorList>
            <person name="Durling Mikael"/>
        </authorList>
    </citation>
    <scope>NUCLEOTIDE SEQUENCE</scope>
</reference>
<dbReference type="InterPro" id="IPR029063">
    <property type="entry name" value="SAM-dependent_MTases_sf"/>
</dbReference>
<sequence>MTDTTFTGYSEQQGKVYAQSRPDYHQSLYDAVMNQHTSTGGQLDTLVDLGCGPGQAARALAPQFKTAIGLDPSVSMISVARSLGGETSTSKPIRFEVSTAEELGANLNPAIANESVDLITVATAAHWFDMDIFWPKASQLLKPGGSVAIWVNGETRVHPSVPNAAAIQATVTRYRDEHLAGFLQAGNAMSQNCYATLPLPWTIANPVAEFEESSFFRRHWKSGDDFFKTRASLGLDGFEKMLSTFSPITRWREAHPEDVGTENDVIRRFLRDVKQLQHEAGVELGEELVTLDSTGVLLVIKKKW</sequence>
<dbReference type="GO" id="GO:0008757">
    <property type="term" value="F:S-adenosylmethionine-dependent methyltransferase activity"/>
    <property type="evidence" value="ECO:0007669"/>
    <property type="project" value="InterPro"/>
</dbReference>
<reference evidence="3" key="2">
    <citation type="submission" date="2020-10" db="EMBL/GenBank/DDBJ databases">
        <title>High-Quality Genome Resource of Clonostachys rosea strain S41 by Oxford Nanopore Long-Read Sequencing.</title>
        <authorList>
            <person name="Wang H."/>
        </authorList>
    </citation>
    <scope>NUCLEOTIDE SEQUENCE</scope>
    <source>
        <strain evidence="3">S41</strain>
    </source>
</reference>
<organism evidence="2">
    <name type="scientific">Bionectria ochroleuca</name>
    <name type="common">Gliocladium roseum</name>
    <dbReference type="NCBI Taxonomy" id="29856"/>
    <lineage>
        <taxon>Eukaryota</taxon>
        <taxon>Fungi</taxon>
        <taxon>Dikarya</taxon>
        <taxon>Ascomycota</taxon>
        <taxon>Pezizomycotina</taxon>
        <taxon>Sordariomycetes</taxon>
        <taxon>Hypocreomycetidae</taxon>
        <taxon>Hypocreales</taxon>
        <taxon>Bionectriaceae</taxon>
        <taxon>Clonostachys</taxon>
    </lineage>
</organism>
<feature type="domain" description="Methyltransferase type 11" evidence="1">
    <location>
        <begin position="47"/>
        <end position="149"/>
    </location>
</feature>
<dbReference type="PANTHER" id="PTHR44942:SF10">
    <property type="entry name" value="METHYLTRANSFERASE TYPE 11 DOMAIN-CONTAINING PROTEIN"/>
    <property type="match status" value="1"/>
</dbReference>
<evidence type="ECO:0000313" key="2">
    <source>
        <dbReference type="EMBL" id="CEO56952.1"/>
    </source>
</evidence>
<proteinExistence type="predicted"/>
<dbReference type="Proteomes" id="UP000616885">
    <property type="component" value="Unassembled WGS sequence"/>
</dbReference>
<evidence type="ECO:0000313" key="3">
    <source>
        <dbReference type="EMBL" id="KAF9743833.1"/>
    </source>
</evidence>
<dbReference type="CDD" id="cd02440">
    <property type="entry name" value="AdoMet_MTases"/>
    <property type="match status" value="1"/>
</dbReference>
<dbReference type="InterPro" id="IPR051052">
    <property type="entry name" value="Diverse_substrate_MTase"/>
</dbReference>
<dbReference type="InterPro" id="IPR013216">
    <property type="entry name" value="Methyltransf_11"/>
</dbReference>
<dbReference type="EMBL" id="CDPU01000079">
    <property type="protein sequence ID" value="CEO56952.1"/>
    <property type="molecule type" value="Genomic_DNA"/>
</dbReference>
<evidence type="ECO:0000259" key="1">
    <source>
        <dbReference type="Pfam" id="PF08241"/>
    </source>
</evidence>
<dbReference type="SUPFAM" id="SSF53335">
    <property type="entry name" value="S-adenosyl-L-methionine-dependent methyltransferases"/>
    <property type="match status" value="1"/>
</dbReference>
<dbReference type="EMBL" id="JADCTT010000016">
    <property type="protein sequence ID" value="KAF9743833.1"/>
    <property type="molecule type" value="Genomic_DNA"/>
</dbReference>
<protein>
    <recommendedName>
        <fullName evidence="1">Methyltransferase type 11 domain-containing protein</fullName>
    </recommendedName>
</protein>